<keyword evidence="3" id="KW-1185">Reference proteome</keyword>
<evidence type="ECO:0000313" key="2">
    <source>
        <dbReference type="EMBL" id="CAE7569564.1"/>
    </source>
</evidence>
<sequence length="171" mass="19093">MRCGNFHASKDGGATWIVQLPTAGVRFLPEAETLLEKSGLPKLTDFYRALVDAYPGFHVPLAKLLTQNLRAAGVSGLTSSSSDSDSEEKKKKKKKKKKLKKEAKKAEKRKKEMAAGDKEKEEEEEEEEGTKAKKAKGLAEAVDVKTCTAQEVDDELLKELEFEKRRTRPQK</sequence>
<feature type="compositionally biased region" description="Basic and acidic residues" evidence="1">
    <location>
        <begin position="109"/>
        <end position="119"/>
    </location>
</feature>
<dbReference type="Proteomes" id="UP000604046">
    <property type="component" value="Unassembled WGS sequence"/>
</dbReference>
<evidence type="ECO:0000313" key="3">
    <source>
        <dbReference type="Proteomes" id="UP000604046"/>
    </source>
</evidence>
<organism evidence="2 3">
    <name type="scientific">Symbiodinium natans</name>
    <dbReference type="NCBI Taxonomy" id="878477"/>
    <lineage>
        <taxon>Eukaryota</taxon>
        <taxon>Sar</taxon>
        <taxon>Alveolata</taxon>
        <taxon>Dinophyceae</taxon>
        <taxon>Suessiales</taxon>
        <taxon>Symbiodiniaceae</taxon>
        <taxon>Symbiodinium</taxon>
    </lineage>
</organism>
<feature type="region of interest" description="Disordered" evidence="1">
    <location>
        <begin position="73"/>
        <end position="144"/>
    </location>
</feature>
<feature type="compositionally biased region" description="Basic residues" evidence="1">
    <location>
        <begin position="90"/>
        <end position="108"/>
    </location>
</feature>
<evidence type="ECO:0000256" key="1">
    <source>
        <dbReference type="SAM" id="MobiDB-lite"/>
    </source>
</evidence>
<gene>
    <name evidence="2" type="primary">HDA18</name>
    <name evidence="2" type="ORF">SNAT2548_LOCUS32391</name>
</gene>
<comment type="caution">
    <text evidence="2">The sequence shown here is derived from an EMBL/GenBank/DDBJ whole genome shotgun (WGS) entry which is preliminary data.</text>
</comment>
<proteinExistence type="predicted"/>
<reference evidence="2" key="1">
    <citation type="submission" date="2021-02" db="EMBL/GenBank/DDBJ databases">
        <authorList>
            <person name="Dougan E. K."/>
            <person name="Rhodes N."/>
            <person name="Thang M."/>
            <person name="Chan C."/>
        </authorList>
    </citation>
    <scope>NUCLEOTIDE SEQUENCE</scope>
</reference>
<protein>
    <submittedName>
        <fullName evidence="2">HDA18 protein</fullName>
    </submittedName>
</protein>
<dbReference type="OrthoDB" id="445748at2759"/>
<accession>A0A812UAY1</accession>
<dbReference type="EMBL" id="CAJNDS010002708">
    <property type="protein sequence ID" value="CAE7569564.1"/>
    <property type="molecule type" value="Genomic_DNA"/>
</dbReference>
<name>A0A812UAY1_9DINO</name>
<dbReference type="AlphaFoldDB" id="A0A812UAY1"/>